<evidence type="ECO:0008006" key="4">
    <source>
        <dbReference type="Google" id="ProtNLM"/>
    </source>
</evidence>
<dbReference type="OrthoDB" id="534933at2759"/>
<dbReference type="CDD" id="cd00037">
    <property type="entry name" value="CLECT"/>
    <property type="match status" value="1"/>
</dbReference>
<keyword evidence="1" id="KW-0472">Membrane</keyword>
<dbReference type="STRING" id="3068.D8TPJ3"/>
<organism evidence="3">
    <name type="scientific">Volvox carteri f. nagariensis</name>
    <dbReference type="NCBI Taxonomy" id="3068"/>
    <lineage>
        <taxon>Eukaryota</taxon>
        <taxon>Viridiplantae</taxon>
        <taxon>Chlorophyta</taxon>
        <taxon>core chlorophytes</taxon>
        <taxon>Chlorophyceae</taxon>
        <taxon>CS clade</taxon>
        <taxon>Chlamydomonadales</taxon>
        <taxon>Volvocaceae</taxon>
        <taxon>Volvox</taxon>
    </lineage>
</organism>
<evidence type="ECO:0000313" key="3">
    <source>
        <dbReference type="Proteomes" id="UP000001058"/>
    </source>
</evidence>
<dbReference type="KEGG" id="vcn:VOLCADRAFT_88638"/>
<dbReference type="InParanoid" id="D8TPJ3"/>
<keyword evidence="1" id="KW-0812">Transmembrane</keyword>
<sequence>MPAGAITMIGFTTIPPYAPPAPPSPPSSVDIYSFQTGLSTYYMYTEPASWITAQEVCSSYKMSLAAWPSGNQELYNIFDQAWNLYYMPEFWVGVVRRNNDTAYRFVDGGVVPAIDGVDIDSYVQVLDPSCVQSARGCCASMTDRMVGPFQGMLQTERGPKLLVRNCLTIPLAARMELRFLLDFLALTSQPGRPALFQSAVAAKVAAYYRNISDTQVSPYELFQDTATDGATVVRMLVSLPGAVDANSAATYLFTLVNTPSIIFDNAFRAEFLISTPILSTLVQVVEVNKLTPPSLEQLAIDESKDRTQTMALGAGLGVGLGIAVLLGAAAAYVVYSRRKAALRAVHEIH</sequence>
<name>D8TPJ3_VOLCA</name>
<dbReference type="RefSeq" id="XP_002948219.1">
    <property type="nucleotide sequence ID" value="XM_002948173.1"/>
</dbReference>
<dbReference type="InterPro" id="IPR016187">
    <property type="entry name" value="CTDL_fold"/>
</dbReference>
<dbReference type="GeneID" id="9623988"/>
<dbReference type="Proteomes" id="UP000001058">
    <property type="component" value="Unassembled WGS sequence"/>
</dbReference>
<evidence type="ECO:0000313" key="2">
    <source>
        <dbReference type="EMBL" id="EFJ50626.1"/>
    </source>
</evidence>
<accession>D8TPJ3</accession>
<dbReference type="EMBL" id="GL378330">
    <property type="protein sequence ID" value="EFJ50626.1"/>
    <property type="molecule type" value="Genomic_DNA"/>
</dbReference>
<dbReference type="SUPFAM" id="SSF56436">
    <property type="entry name" value="C-type lectin-like"/>
    <property type="match status" value="1"/>
</dbReference>
<proteinExistence type="predicted"/>
<dbReference type="Gene3D" id="3.10.100.10">
    <property type="entry name" value="Mannose-Binding Protein A, subunit A"/>
    <property type="match status" value="1"/>
</dbReference>
<keyword evidence="3" id="KW-1185">Reference proteome</keyword>
<feature type="transmembrane region" description="Helical" evidence="1">
    <location>
        <begin position="310"/>
        <end position="335"/>
    </location>
</feature>
<dbReference type="AlphaFoldDB" id="D8TPJ3"/>
<protein>
    <recommendedName>
        <fullName evidence="4">C-type lectin domain-containing protein</fullName>
    </recommendedName>
</protein>
<keyword evidence="1" id="KW-1133">Transmembrane helix</keyword>
<dbReference type="InterPro" id="IPR016186">
    <property type="entry name" value="C-type_lectin-like/link_sf"/>
</dbReference>
<dbReference type="eggNOG" id="ENOG502SF40">
    <property type="taxonomic scope" value="Eukaryota"/>
</dbReference>
<gene>
    <name evidence="2" type="ORF">VOLCADRAFT_88638</name>
</gene>
<evidence type="ECO:0000256" key="1">
    <source>
        <dbReference type="SAM" id="Phobius"/>
    </source>
</evidence>
<reference evidence="2 3" key="1">
    <citation type="journal article" date="2010" name="Science">
        <title>Genomic analysis of organismal complexity in the multicellular green alga Volvox carteri.</title>
        <authorList>
            <person name="Prochnik S.E."/>
            <person name="Umen J."/>
            <person name="Nedelcu A.M."/>
            <person name="Hallmann A."/>
            <person name="Miller S.M."/>
            <person name="Nishii I."/>
            <person name="Ferris P."/>
            <person name="Kuo A."/>
            <person name="Mitros T."/>
            <person name="Fritz-Laylin L.K."/>
            <person name="Hellsten U."/>
            <person name="Chapman J."/>
            <person name="Simakov O."/>
            <person name="Rensing S.A."/>
            <person name="Terry A."/>
            <person name="Pangilinan J."/>
            <person name="Kapitonov V."/>
            <person name="Jurka J."/>
            <person name="Salamov A."/>
            <person name="Shapiro H."/>
            <person name="Schmutz J."/>
            <person name="Grimwood J."/>
            <person name="Lindquist E."/>
            <person name="Lucas S."/>
            <person name="Grigoriev I.V."/>
            <person name="Schmitt R."/>
            <person name="Kirk D."/>
            <person name="Rokhsar D.S."/>
        </authorList>
    </citation>
    <scope>NUCLEOTIDE SEQUENCE [LARGE SCALE GENOMIC DNA]</scope>
    <source>
        <strain evidence="3">f. Nagariensis / Eve</strain>
    </source>
</reference>